<keyword evidence="2" id="KW-1185">Reference proteome</keyword>
<dbReference type="RefSeq" id="WP_306879539.1">
    <property type="nucleotide sequence ID" value="NZ_JAUSSW010000016.1"/>
</dbReference>
<proteinExistence type="predicted"/>
<protein>
    <recommendedName>
        <fullName evidence="3">DUF11 domain-containing protein</fullName>
    </recommendedName>
</protein>
<evidence type="ECO:0000313" key="2">
    <source>
        <dbReference type="Proteomes" id="UP001244563"/>
    </source>
</evidence>
<organism evidence="1 2">
    <name type="scientific">Paenarthrobacter nicotinovorans</name>
    <name type="common">Arthrobacter nicotinovorans</name>
    <dbReference type="NCBI Taxonomy" id="29320"/>
    <lineage>
        <taxon>Bacteria</taxon>
        <taxon>Bacillati</taxon>
        <taxon>Actinomycetota</taxon>
        <taxon>Actinomycetes</taxon>
        <taxon>Micrococcales</taxon>
        <taxon>Micrococcaceae</taxon>
        <taxon>Paenarthrobacter</taxon>
    </lineage>
</organism>
<name>A0ABT9TRM9_PAENI</name>
<reference evidence="1 2" key="1">
    <citation type="submission" date="2023-07" db="EMBL/GenBank/DDBJ databases">
        <title>Sorghum-associated microbial communities from plants grown in Nebraska, USA.</title>
        <authorList>
            <person name="Schachtman D."/>
        </authorList>
    </citation>
    <scope>NUCLEOTIDE SEQUENCE [LARGE SCALE GENOMIC DNA]</scope>
    <source>
        <strain evidence="1 2">CC523</strain>
    </source>
</reference>
<comment type="caution">
    <text evidence="1">The sequence shown here is derived from an EMBL/GenBank/DDBJ whole genome shotgun (WGS) entry which is preliminary data.</text>
</comment>
<evidence type="ECO:0008006" key="3">
    <source>
        <dbReference type="Google" id="ProtNLM"/>
    </source>
</evidence>
<gene>
    <name evidence="1" type="ORF">J2T10_004003</name>
</gene>
<sequence>MGTAIHSRSAKTPFSHFRHHGNRPLVAQAKCITLIHGADKCTAVPGETVIFTAWIMNDSTCHLRNIRLIPRSFTNEAMEPLVYSSSPDRRHLSVGSLAPGEGVMRSFSYRVTESDHVHGGSLVSAMQVRAWCRGQEVVDEHDAIVALSDARLDWLPRSSRPGLGYWASATVTSVSPRRRPHSPRGRTD</sequence>
<evidence type="ECO:0000313" key="1">
    <source>
        <dbReference type="EMBL" id="MDQ0104329.1"/>
    </source>
</evidence>
<dbReference type="EMBL" id="JAUSSW010000016">
    <property type="protein sequence ID" value="MDQ0104329.1"/>
    <property type="molecule type" value="Genomic_DNA"/>
</dbReference>
<accession>A0ABT9TRM9</accession>
<dbReference type="Proteomes" id="UP001244563">
    <property type="component" value="Unassembled WGS sequence"/>
</dbReference>